<name>A0A4R5QC63_9PROT</name>
<feature type="compositionally biased region" description="Pro residues" evidence="1">
    <location>
        <begin position="12"/>
        <end position="22"/>
    </location>
</feature>
<feature type="non-terminal residue" evidence="2">
    <location>
        <position position="1"/>
    </location>
</feature>
<evidence type="ECO:0000313" key="2">
    <source>
        <dbReference type="EMBL" id="TDH60456.1"/>
    </source>
</evidence>
<reference evidence="2 3" key="1">
    <citation type="journal article" date="2016" name="J. Microbiol.">
        <title>Dankookia rubra gen. nov., sp. nov., an alphaproteobacterium isolated from sediment of a shallow stream.</title>
        <authorList>
            <person name="Kim W.H."/>
            <person name="Kim D.H."/>
            <person name="Kang K."/>
            <person name="Ahn T.Y."/>
        </authorList>
    </citation>
    <scope>NUCLEOTIDE SEQUENCE [LARGE SCALE GENOMIC DNA]</scope>
    <source>
        <strain evidence="2 3">JCM30602</strain>
    </source>
</reference>
<organism evidence="2 3">
    <name type="scientific">Dankookia rubra</name>
    <dbReference type="NCBI Taxonomy" id="1442381"/>
    <lineage>
        <taxon>Bacteria</taxon>
        <taxon>Pseudomonadati</taxon>
        <taxon>Pseudomonadota</taxon>
        <taxon>Alphaproteobacteria</taxon>
        <taxon>Acetobacterales</taxon>
        <taxon>Roseomonadaceae</taxon>
        <taxon>Dankookia</taxon>
    </lineage>
</organism>
<gene>
    <name evidence="2" type="ORF">E2C06_22225</name>
</gene>
<evidence type="ECO:0000256" key="1">
    <source>
        <dbReference type="SAM" id="MobiDB-lite"/>
    </source>
</evidence>
<protein>
    <submittedName>
        <fullName evidence="2">Uncharacterized protein</fullName>
    </submittedName>
</protein>
<evidence type="ECO:0000313" key="3">
    <source>
        <dbReference type="Proteomes" id="UP000295096"/>
    </source>
</evidence>
<feature type="compositionally biased region" description="Pro residues" evidence="1">
    <location>
        <begin position="34"/>
        <end position="44"/>
    </location>
</feature>
<feature type="compositionally biased region" description="Low complexity" evidence="1">
    <location>
        <begin position="1"/>
        <end position="11"/>
    </location>
</feature>
<dbReference type="EMBL" id="SMSJ01000038">
    <property type="protein sequence ID" value="TDH60456.1"/>
    <property type="molecule type" value="Genomic_DNA"/>
</dbReference>
<dbReference type="Proteomes" id="UP000295096">
    <property type="component" value="Unassembled WGS sequence"/>
</dbReference>
<keyword evidence="3" id="KW-1185">Reference proteome</keyword>
<feature type="region of interest" description="Disordered" evidence="1">
    <location>
        <begin position="1"/>
        <end position="62"/>
    </location>
</feature>
<accession>A0A4R5QC63</accession>
<comment type="caution">
    <text evidence="2">The sequence shown here is derived from an EMBL/GenBank/DDBJ whole genome shotgun (WGS) entry which is preliminary data.</text>
</comment>
<dbReference type="AlphaFoldDB" id="A0A4R5QC63"/>
<sequence>LPLPGAPAEAPAVPPPPRPEGPAAPAAVAATAPRPAPRAAPDPAPAETVFARAGGFTTQPFDPATRCRLITQRMQIGETVADADIQFLRRGCPG</sequence>
<feature type="compositionally biased region" description="Low complexity" evidence="1">
    <location>
        <begin position="23"/>
        <end position="33"/>
    </location>
</feature>
<dbReference type="RefSeq" id="WP_206664633.1">
    <property type="nucleotide sequence ID" value="NZ_SMSJ01000038.1"/>
</dbReference>
<proteinExistence type="predicted"/>